<organism evidence="2 3">
    <name type="scientific">Clytia hemisphaerica</name>
    <dbReference type="NCBI Taxonomy" id="252671"/>
    <lineage>
        <taxon>Eukaryota</taxon>
        <taxon>Metazoa</taxon>
        <taxon>Cnidaria</taxon>
        <taxon>Hydrozoa</taxon>
        <taxon>Hydroidolina</taxon>
        <taxon>Leptothecata</taxon>
        <taxon>Obeliida</taxon>
        <taxon>Clytiidae</taxon>
        <taxon>Clytia</taxon>
    </lineage>
</organism>
<dbReference type="EnsemblMetazoa" id="CLYHEMT008973.1">
    <property type="protein sequence ID" value="CLYHEMP008973.1"/>
    <property type="gene ID" value="CLYHEMG008973"/>
</dbReference>
<evidence type="ECO:0000313" key="2">
    <source>
        <dbReference type="EnsemblMetazoa" id="CLYHEMP008973.1"/>
    </source>
</evidence>
<dbReference type="Pfam" id="PF00147">
    <property type="entry name" value="Fibrinogen_C"/>
    <property type="match status" value="1"/>
</dbReference>
<dbReference type="AlphaFoldDB" id="A0A7M5V361"/>
<dbReference type="InterPro" id="IPR036056">
    <property type="entry name" value="Fibrinogen-like_C"/>
</dbReference>
<dbReference type="Gene3D" id="3.90.215.10">
    <property type="entry name" value="Gamma Fibrinogen, chain A, domain 1"/>
    <property type="match status" value="1"/>
</dbReference>
<evidence type="ECO:0000313" key="3">
    <source>
        <dbReference type="Proteomes" id="UP000594262"/>
    </source>
</evidence>
<reference evidence="2" key="1">
    <citation type="submission" date="2021-01" db="UniProtKB">
        <authorList>
            <consortium name="EnsemblMetazoa"/>
        </authorList>
    </citation>
    <scope>IDENTIFICATION</scope>
</reference>
<dbReference type="SUPFAM" id="SSF56496">
    <property type="entry name" value="Fibrinogen C-terminal domain-like"/>
    <property type="match status" value="1"/>
</dbReference>
<dbReference type="InterPro" id="IPR050373">
    <property type="entry name" value="Fibrinogen_C-term_domain"/>
</dbReference>
<dbReference type="GO" id="GO:0005615">
    <property type="term" value="C:extracellular space"/>
    <property type="evidence" value="ECO:0007669"/>
    <property type="project" value="TreeGrafter"/>
</dbReference>
<dbReference type="InterPro" id="IPR002181">
    <property type="entry name" value="Fibrinogen_a/b/g_C_dom"/>
</dbReference>
<dbReference type="Proteomes" id="UP000594262">
    <property type="component" value="Unplaced"/>
</dbReference>
<evidence type="ECO:0000259" key="1">
    <source>
        <dbReference type="PROSITE" id="PS51406"/>
    </source>
</evidence>
<dbReference type="InterPro" id="IPR014716">
    <property type="entry name" value="Fibrinogen_a/b/g_C_1"/>
</dbReference>
<feature type="domain" description="Fibrinogen C-terminal" evidence="1">
    <location>
        <begin position="1"/>
        <end position="104"/>
    </location>
</feature>
<accession>A0A7M5V361</accession>
<dbReference type="PANTHER" id="PTHR19143">
    <property type="entry name" value="FIBRINOGEN/TENASCIN/ANGIOPOEITIN"/>
    <property type="match status" value="1"/>
</dbReference>
<keyword evidence="3" id="KW-1185">Reference proteome</keyword>
<name>A0A7M5V361_9CNID</name>
<sequence>MEASKYTLTIRGVSGDASDLTGYNSFLGYHKNTKFSTYDQDNDKASGHCSTRHGRVGWWFNNCYYTLLTGNYKFTKGFYPGEISWYYPKEVEPEFVEMMMRRKL</sequence>
<proteinExistence type="predicted"/>
<protein>
    <recommendedName>
        <fullName evidence="1">Fibrinogen C-terminal domain-containing protein</fullName>
    </recommendedName>
</protein>
<dbReference type="PROSITE" id="PS51406">
    <property type="entry name" value="FIBRINOGEN_C_2"/>
    <property type="match status" value="1"/>
</dbReference>
<dbReference type="OrthoDB" id="5971146at2759"/>